<name>A0A4Y3W6U5_NITWI</name>
<evidence type="ECO:0000313" key="2">
    <source>
        <dbReference type="EMBL" id="GEC14265.1"/>
    </source>
</evidence>
<evidence type="ECO:0000313" key="3">
    <source>
        <dbReference type="Proteomes" id="UP000318825"/>
    </source>
</evidence>
<dbReference type="Proteomes" id="UP000318825">
    <property type="component" value="Unassembled WGS sequence"/>
</dbReference>
<dbReference type="InterPro" id="IPR011681">
    <property type="entry name" value="GcrA"/>
</dbReference>
<comment type="caution">
    <text evidence="2">The sequence shown here is derived from an EMBL/GenBank/DDBJ whole genome shotgun (WGS) entry which is preliminary data.</text>
</comment>
<feature type="compositionally biased region" description="Basic and acidic residues" evidence="1">
    <location>
        <begin position="96"/>
        <end position="107"/>
    </location>
</feature>
<dbReference type="OrthoDB" id="9798071at2"/>
<feature type="region of interest" description="Disordered" evidence="1">
    <location>
        <begin position="67"/>
        <end position="107"/>
    </location>
</feature>
<protein>
    <recommendedName>
        <fullName evidence="4">GcrA cell cycle regulator</fullName>
    </recommendedName>
</protein>
<sequence>MNRPVTDTELTRAQKESGWSETRVRVLTSLWNAGISASECASLLGSVTRNAVISKVTRAGLAAPGRVHPKPCNGHAACPREKPARTSRARTPGPAPKRDEPLPPKIDDFAIPASQRRSLVQLTADCCHWPVGDPLEPDFFFCGAPARQGGPYCSGHHARAVEPRTGRRPIP</sequence>
<dbReference type="AlphaFoldDB" id="A0A4Y3W6U5"/>
<gene>
    <name evidence="2" type="ORF">NWI01_01570</name>
</gene>
<dbReference type="Pfam" id="PF07750">
    <property type="entry name" value="GcrA"/>
    <property type="match status" value="1"/>
</dbReference>
<dbReference type="RefSeq" id="WP_141381841.1">
    <property type="nucleotide sequence ID" value="NZ_BJNF01000002.1"/>
</dbReference>
<proteinExistence type="predicted"/>
<accession>A0A4Y3W6U5</accession>
<dbReference type="EMBL" id="BJNF01000002">
    <property type="protein sequence ID" value="GEC14265.1"/>
    <property type="molecule type" value="Genomic_DNA"/>
</dbReference>
<organism evidence="2 3">
    <name type="scientific">Nitrobacter winogradskyi</name>
    <name type="common">Nitrobacter agilis</name>
    <dbReference type="NCBI Taxonomy" id="913"/>
    <lineage>
        <taxon>Bacteria</taxon>
        <taxon>Pseudomonadati</taxon>
        <taxon>Pseudomonadota</taxon>
        <taxon>Alphaproteobacteria</taxon>
        <taxon>Hyphomicrobiales</taxon>
        <taxon>Nitrobacteraceae</taxon>
        <taxon>Nitrobacter</taxon>
    </lineage>
</organism>
<evidence type="ECO:0008006" key="4">
    <source>
        <dbReference type="Google" id="ProtNLM"/>
    </source>
</evidence>
<evidence type="ECO:0000256" key="1">
    <source>
        <dbReference type="SAM" id="MobiDB-lite"/>
    </source>
</evidence>
<reference evidence="2 3" key="1">
    <citation type="submission" date="2019-06" db="EMBL/GenBank/DDBJ databases">
        <title>Whole genome shotgun sequence of Nitrobacter winogradskyi NBRC 14297.</title>
        <authorList>
            <person name="Hosoyama A."/>
            <person name="Uohara A."/>
            <person name="Ohji S."/>
            <person name="Ichikawa N."/>
        </authorList>
    </citation>
    <scope>NUCLEOTIDE SEQUENCE [LARGE SCALE GENOMIC DNA]</scope>
    <source>
        <strain evidence="2 3">NBRC 14297</strain>
    </source>
</reference>